<dbReference type="AlphaFoldDB" id="A0A165LU73"/>
<sequence length="390" mass="42397">MPPVIGVDALQLAVDAAAATQELANLASFVPVAIAAGILLEIFRTIQKIQSNKAECERLASRCLTILGRARDQMDGRWEDAPPSLLKALKTFEATLESVHVFLACEASKDWRTRLGRKRTIEKALNNFAVRLDDAERSFQIATLINIHYAVGDKKKDTTSQLHDPASTLSIQTFFPPKATCSRDVFSLSTQGPVTGSGTAVRKDSDMSDSSTLVGSATSEGFAAFSPISEECSVTRPGSAAVFSNAAGVTDYSKSLGNQRIHTTAPSPKGIVESPMYKVKAPAHKFQPVVDGDGSCRYHQSDMVLRGRSRIQEGWWAGAAQADIDGQRVLVKRYEGPRDTARERWRHDVEVFRRVCDADLAHMLGYSQDACSTPFIVLASNPTQLPQGLA</sequence>
<dbReference type="Proteomes" id="UP000076727">
    <property type="component" value="Unassembled WGS sequence"/>
</dbReference>
<evidence type="ECO:0000313" key="1">
    <source>
        <dbReference type="EMBL" id="KZT64855.1"/>
    </source>
</evidence>
<protein>
    <submittedName>
        <fullName evidence="1">Uncharacterized protein</fullName>
    </submittedName>
</protein>
<dbReference type="OrthoDB" id="3268478at2759"/>
<proteinExistence type="predicted"/>
<dbReference type="Gene3D" id="1.20.930.20">
    <property type="entry name" value="Adaptor protein Cbl, N-terminal domain"/>
    <property type="match status" value="1"/>
</dbReference>
<accession>A0A165LU73</accession>
<dbReference type="CDD" id="cd21037">
    <property type="entry name" value="MLKL_NTD"/>
    <property type="match status" value="1"/>
</dbReference>
<gene>
    <name evidence="1" type="ORF">DAEQUDRAFT_769356</name>
</gene>
<dbReference type="EMBL" id="KV429117">
    <property type="protein sequence ID" value="KZT64855.1"/>
    <property type="molecule type" value="Genomic_DNA"/>
</dbReference>
<name>A0A165LU73_9APHY</name>
<dbReference type="InterPro" id="IPR036537">
    <property type="entry name" value="Adaptor_Cbl_N_dom_sf"/>
</dbReference>
<keyword evidence="2" id="KW-1185">Reference proteome</keyword>
<dbReference type="InterPro" id="IPR059179">
    <property type="entry name" value="MLKL-like_MCAfunc"/>
</dbReference>
<reference evidence="1 2" key="1">
    <citation type="journal article" date="2016" name="Mol. Biol. Evol.">
        <title>Comparative Genomics of Early-Diverging Mushroom-Forming Fungi Provides Insights into the Origins of Lignocellulose Decay Capabilities.</title>
        <authorList>
            <person name="Nagy L.G."/>
            <person name="Riley R."/>
            <person name="Tritt A."/>
            <person name="Adam C."/>
            <person name="Daum C."/>
            <person name="Floudas D."/>
            <person name="Sun H."/>
            <person name="Yadav J.S."/>
            <person name="Pangilinan J."/>
            <person name="Larsson K.H."/>
            <person name="Matsuura K."/>
            <person name="Barry K."/>
            <person name="Labutti K."/>
            <person name="Kuo R."/>
            <person name="Ohm R.A."/>
            <person name="Bhattacharya S.S."/>
            <person name="Shirouzu T."/>
            <person name="Yoshinaga Y."/>
            <person name="Martin F.M."/>
            <person name="Grigoriev I.V."/>
            <person name="Hibbett D.S."/>
        </authorList>
    </citation>
    <scope>NUCLEOTIDE SEQUENCE [LARGE SCALE GENOMIC DNA]</scope>
    <source>
        <strain evidence="1 2">L-15889</strain>
    </source>
</reference>
<organism evidence="1 2">
    <name type="scientific">Daedalea quercina L-15889</name>
    <dbReference type="NCBI Taxonomy" id="1314783"/>
    <lineage>
        <taxon>Eukaryota</taxon>
        <taxon>Fungi</taxon>
        <taxon>Dikarya</taxon>
        <taxon>Basidiomycota</taxon>
        <taxon>Agaricomycotina</taxon>
        <taxon>Agaricomycetes</taxon>
        <taxon>Polyporales</taxon>
        <taxon>Fomitopsis</taxon>
    </lineage>
</organism>
<dbReference type="GO" id="GO:0007166">
    <property type="term" value="P:cell surface receptor signaling pathway"/>
    <property type="evidence" value="ECO:0007669"/>
    <property type="project" value="InterPro"/>
</dbReference>
<evidence type="ECO:0000313" key="2">
    <source>
        <dbReference type="Proteomes" id="UP000076727"/>
    </source>
</evidence>